<dbReference type="PANTHER" id="PTHR45688:SF3">
    <property type="entry name" value="ALANINE--GLYOXYLATE AMINOTRANSFERASE 2, MITOCHONDRIAL"/>
    <property type="match status" value="1"/>
</dbReference>
<proteinExistence type="inferred from homology"/>
<evidence type="ECO:0000256" key="3">
    <source>
        <dbReference type="ARBA" id="ARBA00008954"/>
    </source>
</evidence>
<dbReference type="Gene3D" id="3.90.1150.10">
    <property type="entry name" value="Aspartate Aminotransferase, domain 1"/>
    <property type="match status" value="1"/>
</dbReference>
<organism evidence="8 9">
    <name type="scientific">Penicillium olsonii</name>
    <dbReference type="NCBI Taxonomy" id="99116"/>
    <lineage>
        <taxon>Eukaryota</taxon>
        <taxon>Fungi</taxon>
        <taxon>Dikarya</taxon>
        <taxon>Ascomycota</taxon>
        <taxon>Pezizomycotina</taxon>
        <taxon>Eurotiomycetes</taxon>
        <taxon>Eurotiomycetidae</taxon>
        <taxon>Eurotiales</taxon>
        <taxon>Aspergillaceae</taxon>
        <taxon>Penicillium</taxon>
    </lineage>
</organism>
<evidence type="ECO:0000256" key="4">
    <source>
        <dbReference type="ARBA" id="ARBA00011881"/>
    </source>
</evidence>
<comment type="similarity">
    <text evidence="3">Belongs to the class-III pyridoxal-phosphate-dependent aminotransferase family.</text>
</comment>
<evidence type="ECO:0000256" key="5">
    <source>
        <dbReference type="ARBA" id="ARBA00013049"/>
    </source>
</evidence>
<dbReference type="AlphaFoldDB" id="A0A9W4MNJ1"/>
<dbReference type="Pfam" id="PF00202">
    <property type="entry name" value="Aminotran_3"/>
    <property type="match status" value="1"/>
</dbReference>
<dbReference type="PANTHER" id="PTHR45688">
    <property type="match status" value="1"/>
</dbReference>
<dbReference type="InterPro" id="IPR005814">
    <property type="entry name" value="Aminotrans_3"/>
</dbReference>
<evidence type="ECO:0000256" key="1">
    <source>
        <dbReference type="ARBA" id="ARBA00001933"/>
    </source>
</evidence>
<dbReference type="Proteomes" id="UP001153618">
    <property type="component" value="Unassembled WGS sequence"/>
</dbReference>
<dbReference type="OrthoDB" id="5419315at2759"/>
<gene>
    <name evidence="8" type="ORF">POLS_LOCUS1675</name>
</gene>
<reference evidence="8" key="1">
    <citation type="submission" date="2021-07" db="EMBL/GenBank/DDBJ databases">
        <authorList>
            <person name="Branca A.L. A."/>
        </authorList>
    </citation>
    <scope>NUCLEOTIDE SEQUENCE</scope>
</reference>
<comment type="subunit">
    <text evidence="4">Homotetramer.</text>
</comment>
<dbReference type="EC" id="2.6.1.44" evidence="5"/>
<evidence type="ECO:0000313" key="8">
    <source>
        <dbReference type="EMBL" id="CAG7994335.1"/>
    </source>
</evidence>
<evidence type="ECO:0000256" key="6">
    <source>
        <dbReference type="ARBA" id="ARBA00022576"/>
    </source>
</evidence>
<evidence type="ECO:0000256" key="2">
    <source>
        <dbReference type="ARBA" id="ARBA00004173"/>
    </source>
</evidence>
<keyword evidence="9" id="KW-1185">Reference proteome</keyword>
<keyword evidence="6" id="KW-0032">Aminotransferase</keyword>
<dbReference type="GO" id="GO:0008453">
    <property type="term" value="F:alanine-glyoxylate transaminase activity"/>
    <property type="evidence" value="ECO:0007669"/>
    <property type="project" value="UniProtKB-EC"/>
</dbReference>
<dbReference type="EMBL" id="CAJVOS010000011">
    <property type="protein sequence ID" value="CAG7994335.1"/>
    <property type="molecule type" value="Genomic_DNA"/>
</dbReference>
<comment type="cofactor">
    <cofactor evidence="1">
        <name>pyridoxal 5'-phosphate</name>
        <dbReference type="ChEBI" id="CHEBI:597326"/>
    </cofactor>
</comment>
<dbReference type="GO" id="GO:0005739">
    <property type="term" value="C:mitochondrion"/>
    <property type="evidence" value="ECO:0007669"/>
    <property type="project" value="UniProtKB-SubCell"/>
</dbReference>
<evidence type="ECO:0000313" key="9">
    <source>
        <dbReference type="Proteomes" id="UP001153618"/>
    </source>
</evidence>
<comment type="caution">
    <text evidence="8">The sequence shown here is derived from an EMBL/GenBank/DDBJ whole genome shotgun (WGS) entry which is preliminary data.</text>
</comment>
<name>A0A9W4MNJ1_PENOL</name>
<protein>
    <recommendedName>
        <fullName evidence="5">alanine--glyoxylate transaminase</fullName>
        <ecNumber evidence="5">2.6.1.44</ecNumber>
    </recommendedName>
</protein>
<accession>A0A9W4MNJ1</accession>
<dbReference type="InterPro" id="IPR015424">
    <property type="entry name" value="PyrdxlP-dep_Trfase"/>
</dbReference>
<sequence length="116" mass="12578">MGRYLKEAFEKLQAQYEILGDVRGLGLMIGLEIVIDKSSKAPSPLHASAISEYCRAHGLLLGHRPNGAISGNNIRILPPLIINRAEADEALAIFKDAMVHAEKTVKAQATIGTAWM</sequence>
<dbReference type="SUPFAM" id="SSF53383">
    <property type="entry name" value="PLP-dependent transferases"/>
    <property type="match status" value="1"/>
</dbReference>
<comment type="subcellular location">
    <subcellularLocation>
        <location evidence="2">Mitochondrion</location>
    </subcellularLocation>
</comment>
<dbReference type="GO" id="GO:0030170">
    <property type="term" value="F:pyridoxal phosphate binding"/>
    <property type="evidence" value="ECO:0007669"/>
    <property type="project" value="InterPro"/>
</dbReference>
<evidence type="ECO:0000256" key="7">
    <source>
        <dbReference type="ARBA" id="ARBA00022679"/>
    </source>
</evidence>
<dbReference type="InterPro" id="IPR015422">
    <property type="entry name" value="PyrdxlP-dep_Trfase_small"/>
</dbReference>
<keyword evidence="7" id="KW-0808">Transferase</keyword>